<dbReference type="GO" id="GO:0005524">
    <property type="term" value="F:ATP binding"/>
    <property type="evidence" value="ECO:0007669"/>
    <property type="project" value="UniProtKB-KW"/>
</dbReference>
<dbReference type="PANTHER" id="PTHR23155">
    <property type="entry name" value="DISEASE RESISTANCE PROTEIN RP"/>
    <property type="match status" value="1"/>
</dbReference>
<keyword evidence="9" id="KW-0611">Plant defense</keyword>
<dbReference type="Proteomes" id="UP001161247">
    <property type="component" value="Chromosome 1"/>
</dbReference>
<dbReference type="Pfam" id="PF23598">
    <property type="entry name" value="LRR_14"/>
    <property type="match status" value="1"/>
</dbReference>
<evidence type="ECO:0000256" key="4">
    <source>
        <dbReference type="ARBA" id="ARBA00022490"/>
    </source>
</evidence>
<dbReference type="Gene3D" id="1.10.8.430">
    <property type="entry name" value="Helical domain of apoptotic protease-activating factors"/>
    <property type="match status" value="1"/>
</dbReference>
<dbReference type="FunFam" id="3.40.50.300:FF:001091">
    <property type="entry name" value="Probable disease resistance protein At1g61300"/>
    <property type="match status" value="1"/>
</dbReference>
<evidence type="ECO:0000259" key="13">
    <source>
        <dbReference type="Pfam" id="PF23559"/>
    </source>
</evidence>
<evidence type="ECO:0000259" key="12">
    <source>
        <dbReference type="Pfam" id="PF00931"/>
    </source>
</evidence>
<dbReference type="PRINTS" id="PR00364">
    <property type="entry name" value="DISEASERSIST"/>
</dbReference>
<dbReference type="EMBL" id="OX459118">
    <property type="protein sequence ID" value="CAI9087768.1"/>
    <property type="molecule type" value="Genomic_DNA"/>
</dbReference>
<evidence type="ECO:0000256" key="3">
    <source>
        <dbReference type="ARBA" id="ARBA00008894"/>
    </source>
</evidence>
<accession>A0AAV1BY26</accession>
<dbReference type="FunFam" id="1.10.10.10:FF:000322">
    <property type="entry name" value="Probable disease resistance protein At1g63360"/>
    <property type="match status" value="1"/>
</dbReference>
<dbReference type="GO" id="GO:0043531">
    <property type="term" value="F:ADP binding"/>
    <property type="evidence" value="ECO:0007669"/>
    <property type="project" value="InterPro"/>
</dbReference>
<evidence type="ECO:0000256" key="7">
    <source>
        <dbReference type="ARBA" id="ARBA00022737"/>
    </source>
</evidence>
<comment type="function">
    <text evidence="1">Confers resistance to late blight (Phytophthora infestans) races carrying the avirulence gene Avr1. Resistance proteins guard the plant against pathogens that contain an appropriate avirulence protein via an indirect interaction with this avirulence protein. That triggers a defense system including the hypersensitive response, which restricts the pathogen growth.</text>
</comment>
<evidence type="ECO:0000256" key="8">
    <source>
        <dbReference type="ARBA" id="ARBA00022741"/>
    </source>
</evidence>
<dbReference type="InterPro" id="IPR055414">
    <property type="entry name" value="LRR_R13L4/SHOC2-like"/>
</dbReference>
<dbReference type="Pfam" id="PF23559">
    <property type="entry name" value="WHD_DRP"/>
    <property type="match status" value="1"/>
</dbReference>
<feature type="domain" description="Disease resistance protein winged helix" evidence="13">
    <location>
        <begin position="775"/>
        <end position="845"/>
    </location>
</feature>
<dbReference type="GO" id="GO:0005737">
    <property type="term" value="C:cytoplasm"/>
    <property type="evidence" value="ECO:0007669"/>
    <property type="project" value="UniProtKB-SubCell"/>
</dbReference>
<dbReference type="SUPFAM" id="SSF52540">
    <property type="entry name" value="P-loop containing nucleoside triphosphate hydrolases"/>
    <property type="match status" value="1"/>
</dbReference>
<reference evidence="15" key="1">
    <citation type="submission" date="2023-03" db="EMBL/GenBank/DDBJ databases">
        <authorList>
            <person name="Julca I."/>
        </authorList>
    </citation>
    <scope>NUCLEOTIDE SEQUENCE</scope>
</reference>
<feature type="compositionally biased region" description="Acidic residues" evidence="11">
    <location>
        <begin position="1246"/>
        <end position="1281"/>
    </location>
</feature>
<keyword evidence="7" id="KW-0677">Repeat</keyword>
<dbReference type="Gene3D" id="1.10.10.10">
    <property type="entry name" value="Winged helix-like DNA-binding domain superfamily/Winged helix DNA-binding domain"/>
    <property type="match status" value="1"/>
</dbReference>
<evidence type="ECO:0000256" key="11">
    <source>
        <dbReference type="SAM" id="MobiDB-lite"/>
    </source>
</evidence>
<dbReference type="GO" id="GO:0009626">
    <property type="term" value="P:plant-type hypersensitive response"/>
    <property type="evidence" value="ECO:0007669"/>
    <property type="project" value="UniProtKB-KW"/>
</dbReference>
<evidence type="ECO:0000256" key="6">
    <source>
        <dbReference type="ARBA" id="ARBA00022667"/>
    </source>
</evidence>
<keyword evidence="16" id="KW-1185">Reference proteome</keyword>
<evidence type="ECO:0000256" key="2">
    <source>
        <dbReference type="ARBA" id="ARBA00004496"/>
    </source>
</evidence>
<dbReference type="PANTHER" id="PTHR23155:SF1152">
    <property type="entry name" value="AAA+ ATPASE DOMAIN-CONTAINING PROTEIN"/>
    <property type="match status" value="1"/>
</dbReference>
<evidence type="ECO:0000313" key="16">
    <source>
        <dbReference type="Proteomes" id="UP001161247"/>
    </source>
</evidence>
<dbReference type="Gene3D" id="3.80.10.10">
    <property type="entry name" value="Ribonuclease Inhibitor"/>
    <property type="match status" value="2"/>
</dbReference>
<protein>
    <submittedName>
        <fullName evidence="15">OLC1v1021937C1</fullName>
    </submittedName>
</protein>
<keyword evidence="8" id="KW-0547">Nucleotide-binding</keyword>
<dbReference type="GO" id="GO:0051607">
    <property type="term" value="P:defense response to virus"/>
    <property type="evidence" value="ECO:0007669"/>
    <property type="project" value="UniProtKB-ARBA"/>
</dbReference>
<organism evidence="15 16">
    <name type="scientific">Oldenlandia corymbosa var. corymbosa</name>
    <dbReference type="NCBI Taxonomy" id="529605"/>
    <lineage>
        <taxon>Eukaryota</taxon>
        <taxon>Viridiplantae</taxon>
        <taxon>Streptophyta</taxon>
        <taxon>Embryophyta</taxon>
        <taxon>Tracheophyta</taxon>
        <taxon>Spermatophyta</taxon>
        <taxon>Magnoliopsida</taxon>
        <taxon>eudicotyledons</taxon>
        <taxon>Gunneridae</taxon>
        <taxon>Pentapetalae</taxon>
        <taxon>asterids</taxon>
        <taxon>lamiids</taxon>
        <taxon>Gentianales</taxon>
        <taxon>Rubiaceae</taxon>
        <taxon>Rubioideae</taxon>
        <taxon>Spermacoceae</taxon>
        <taxon>Hedyotis-Oldenlandia complex</taxon>
        <taxon>Oldenlandia</taxon>
    </lineage>
</organism>
<dbReference type="InterPro" id="IPR002182">
    <property type="entry name" value="NB-ARC"/>
</dbReference>
<evidence type="ECO:0000259" key="14">
    <source>
        <dbReference type="Pfam" id="PF23598"/>
    </source>
</evidence>
<proteinExistence type="inferred from homology"/>
<evidence type="ECO:0000256" key="9">
    <source>
        <dbReference type="ARBA" id="ARBA00022821"/>
    </source>
</evidence>
<gene>
    <name evidence="15" type="ORF">OLC1_LOCUS509</name>
</gene>
<feature type="domain" description="NB-ARC" evidence="12">
    <location>
        <begin position="523"/>
        <end position="690"/>
    </location>
</feature>
<feature type="region of interest" description="Disordered" evidence="11">
    <location>
        <begin position="1246"/>
        <end position="1296"/>
    </location>
</feature>
<dbReference type="InterPro" id="IPR027417">
    <property type="entry name" value="P-loop_NTPase"/>
</dbReference>
<dbReference type="InterPro" id="IPR032675">
    <property type="entry name" value="LRR_dom_sf"/>
</dbReference>
<name>A0AAV1BY26_OLDCO</name>
<dbReference type="Gene3D" id="3.40.50.300">
    <property type="entry name" value="P-loop containing nucleotide triphosphate hydrolases"/>
    <property type="match status" value="1"/>
</dbReference>
<keyword evidence="6" id="KW-0381">Hypersensitive response</keyword>
<keyword evidence="5" id="KW-0433">Leucine-rich repeat</keyword>
<keyword evidence="4" id="KW-0963">Cytoplasm</keyword>
<dbReference type="SUPFAM" id="SSF52058">
    <property type="entry name" value="L domain-like"/>
    <property type="match status" value="1"/>
</dbReference>
<evidence type="ECO:0000256" key="10">
    <source>
        <dbReference type="ARBA" id="ARBA00022840"/>
    </source>
</evidence>
<comment type="subcellular location">
    <subcellularLocation>
        <location evidence="2">Cytoplasm</location>
    </subcellularLocation>
</comment>
<sequence length="1296" mass="148962">MKRETYLTCLDPAIKILQPHPLVFDSNIKELKFWKMFCWGLAYWEESEYDRHLHNAIIMMVSELSKINQVVEANFEGEDCKCGNDHTYKCIYKRLGKLNPAVMERIQQLKPQAKEICVGLLGGAVKWNSFKKCNEDFLQRDVPSFIDLILHNFKYLLSTSTDMTAPMNQQIAFMQQKLKECRRLANCTHHAIARLKKFSEVMCHTQTWVKRISCLAFFYWIGGQDEHLAPSMECMVSDTEPMGIPHTPGIVASYLEDTTIPQLLGCYIDFLLEGLVMHVKDVEILYEGLIFLASFIVDPPEEDSEDKELILTLICSIIDDLQRFVCSIHLDNMEGISAVDCSDFLPKITEVKNQVRELYAITPLPSQSDSPKTNVIGFLDSLLTALKKMYEAKVHLIPSIKHQVEIVRKELELLRPLVGSNIWVQNEHEEFENLWNKTIDAVYFVAYVTKFCSAKSFSLWFGIVTLPQAAKDIRITRAEFQKIEGHELYKDRRVFAEMESSFAVPARATTSKMEEIFVGFKEDARTILDYLTQGRDTLTIISISGLPGQGKTTLTKRIYNDIKIQYHFKKLVWCYVSKDCGALELLIKIGYDMFGPDSDISMLEFSELADRLRKTLKKQRYLIVMDDIWDVAIWKQVKLSFPNDNNGSRIIFTSRNHDLASQTGFTFNSHPLRLFSEEESWELMNKKLFSGCSPAPTEFSKVAQEIASYCKGLPLAVVLIASLLQREERKLDWWTKVAENLKLHLVNEGCRDIIELSYEYLPDHLKLCYLYFGAFPRGEEVSANKLKRLWIAEGFVNDNGVQHAKDLAKEYLDNLVSQSLVVVTKRSSMSGIKTCNIHDLLYDLCMEKGVTENFLNWLDSSNLTNQIMSSAKYCHHRLCIGRIDPFIKPNPIISRKELQTSKVHSLLWFSESGYKVHSPGFLKRFKVLTVLDLCGVYLKCDGFPESVLSMIHLRYLALDLFDQLDGIQPSIANLWNLETLIIALRDIIRDPLPVSLWKMKSLRHVEISGGARLDLEDLDGDDSIATHNLETLGSLHLAFDHKTMEFFSKLTSLRKMDCCLEEENNHPMWFSMLGSLTKLESLKMKGWWNLQLDEMATTFNFPRIESLKKLTLSQLRLPSSSISAIGKQLPNLEVLKLDRDSFLGPVWNVEDESFSKLKYLKLQGLHIEEIDVSDCEDPFPSLEELVVQECYSLMEIPSSFGGLYVLKTITIKGCPYRVNESAMQILEQQQDDGNCDFQVFVINGNDEDNFDDEDHEDGHEEEMDQDDDQEEAGETDDEEDTKVENGLRKRKWPWKN</sequence>
<evidence type="ECO:0000313" key="15">
    <source>
        <dbReference type="EMBL" id="CAI9087768.1"/>
    </source>
</evidence>
<dbReference type="InterPro" id="IPR058922">
    <property type="entry name" value="WHD_DRP"/>
</dbReference>
<feature type="domain" description="Disease resistance R13L4/SHOC-2-like LRR" evidence="14">
    <location>
        <begin position="903"/>
        <end position="1188"/>
    </location>
</feature>
<dbReference type="InterPro" id="IPR036388">
    <property type="entry name" value="WH-like_DNA-bd_sf"/>
</dbReference>
<dbReference type="InterPro" id="IPR042197">
    <property type="entry name" value="Apaf_helical"/>
</dbReference>
<dbReference type="InterPro" id="IPR044974">
    <property type="entry name" value="Disease_R_plants"/>
</dbReference>
<evidence type="ECO:0000256" key="1">
    <source>
        <dbReference type="ARBA" id="ARBA00002074"/>
    </source>
</evidence>
<dbReference type="Pfam" id="PF00931">
    <property type="entry name" value="NB-ARC"/>
    <property type="match status" value="1"/>
</dbReference>
<keyword evidence="10" id="KW-0067">ATP-binding</keyword>
<evidence type="ECO:0000256" key="5">
    <source>
        <dbReference type="ARBA" id="ARBA00022614"/>
    </source>
</evidence>
<comment type="similarity">
    <text evidence="3">Belongs to the disease resistance NB-LRR family.</text>
</comment>